<protein>
    <submittedName>
        <fullName evidence="3">Septum formation initiator family protein</fullName>
    </submittedName>
</protein>
<organism evidence="3">
    <name type="scientific">Pontimicrobium sp. SW4</name>
    <dbReference type="NCBI Taxonomy" id="3153519"/>
    <lineage>
        <taxon>Bacteria</taxon>
        <taxon>Pseudomonadati</taxon>
        <taxon>Bacteroidota</taxon>
        <taxon>Flavobacteriia</taxon>
        <taxon>Flavobacteriales</taxon>
        <taxon>Flavobacteriaceae</taxon>
        <taxon>Pontimicrobium</taxon>
    </lineage>
</organism>
<keyword evidence="1" id="KW-0175">Coiled coil</keyword>
<accession>A0AAU7BVB7</accession>
<feature type="transmembrane region" description="Helical" evidence="2">
    <location>
        <begin position="15"/>
        <end position="33"/>
    </location>
</feature>
<keyword evidence="2" id="KW-0472">Membrane</keyword>
<dbReference type="Pfam" id="PF04977">
    <property type="entry name" value="DivIC"/>
    <property type="match status" value="1"/>
</dbReference>
<dbReference type="RefSeq" id="WP_347925107.1">
    <property type="nucleotide sequence ID" value="NZ_CP157199.1"/>
</dbReference>
<evidence type="ECO:0000313" key="3">
    <source>
        <dbReference type="EMBL" id="XBG62112.1"/>
    </source>
</evidence>
<dbReference type="AlphaFoldDB" id="A0AAU7BVB7"/>
<dbReference type="EMBL" id="CP157199">
    <property type="protein sequence ID" value="XBG62112.1"/>
    <property type="molecule type" value="Genomic_DNA"/>
</dbReference>
<proteinExistence type="predicted"/>
<gene>
    <name evidence="3" type="ORF">ABGB03_04240</name>
</gene>
<name>A0AAU7BVB7_9FLAO</name>
<keyword evidence="2" id="KW-1133">Transmembrane helix</keyword>
<feature type="coiled-coil region" evidence="1">
    <location>
        <begin position="41"/>
        <end position="75"/>
    </location>
</feature>
<dbReference type="InterPro" id="IPR007060">
    <property type="entry name" value="FtsL/DivIC"/>
</dbReference>
<evidence type="ECO:0000256" key="1">
    <source>
        <dbReference type="SAM" id="Coils"/>
    </source>
</evidence>
<keyword evidence="2" id="KW-0812">Transmembrane</keyword>
<evidence type="ECO:0000256" key="2">
    <source>
        <dbReference type="SAM" id="Phobius"/>
    </source>
</evidence>
<reference evidence="3" key="1">
    <citation type="submission" date="2024-05" db="EMBL/GenBank/DDBJ databases">
        <title>Pontimicrobium maritimus sp. nov., isolated form sea water.</title>
        <authorList>
            <person name="Muhammad N."/>
            <person name="Vuong T.Q."/>
            <person name="Han H.L."/>
            <person name="Kim S.-G."/>
        </authorList>
    </citation>
    <scope>NUCLEOTIDE SEQUENCE</scope>
    <source>
        <strain evidence="3">SW4</strain>
    </source>
</reference>
<sequence>MVNFIKKNKRFLKPFKNVVFVISLIFAIWMLFFDTNSWFIHNELNNDIKALENEKEFYKKEIEKDKKEVKKLSSDKGIEKYGREKYHMKKKDEEIYLIEYEDSLKNNKND</sequence>